<protein>
    <submittedName>
        <fullName evidence="2">Uncharacterized protein</fullName>
    </submittedName>
</protein>
<dbReference type="EMBL" id="KQ964466">
    <property type="protein sequence ID" value="KXN71827.1"/>
    <property type="molecule type" value="Genomic_DNA"/>
</dbReference>
<gene>
    <name evidence="2" type="ORF">CONCODRAFT_16641</name>
</gene>
<feature type="compositionally biased region" description="Low complexity" evidence="1">
    <location>
        <begin position="311"/>
        <end position="321"/>
    </location>
</feature>
<proteinExistence type="predicted"/>
<reference evidence="2 3" key="1">
    <citation type="journal article" date="2015" name="Genome Biol. Evol.">
        <title>Phylogenomic analyses indicate that early fungi evolved digesting cell walls of algal ancestors of land plants.</title>
        <authorList>
            <person name="Chang Y."/>
            <person name="Wang S."/>
            <person name="Sekimoto S."/>
            <person name="Aerts A.L."/>
            <person name="Choi C."/>
            <person name="Clum A."/>
            <person name="LaButti K.M."/>
            <person name="Lindquist E.A."/>
            <person name="Yee Ngan C."/>
            <person name="Ohm R.A."/>
            <person name="Salamov A.A."/>
            <person name="Grigoriev I.V."/>
            <person name="Spatafora J.W."/>
            <person name="Berbee M.L."/>
        </authorList>
    </citation>
    <scope>NUCLEOTIDE SEQUENCE [LARGE SCALE GENOMIC DNA]</scope>
    <source>
        <strain evidence="2 3">NRRL 28638</strain>
    </source>
</reference>
<feature type="compositionally biased region" description="Polar residues" evidence="1">
    <location>
        <begin position="329"/>
        <end position="340"/>
    </location>
</feature>
<name>A0A137PA02_CONC2</name>
<organism evidence="2 3">
    <name type="scientific">Conidiobolus coronatus (strain ATCC 28846 / CBS 209.66 / NRRL 28638)</name>
    <name type="common">Delacroixia coronata</name>
    <dbReference type="NCBI Taxonomy" id="796925"/>
    <lineage>
        <taxon>Eukaryota</taxon>
        <taxon>Fungi</taxon>
        <taxon>Fungi incertae sedis</taxon>
        <taxon>Zoopagomycota</taxon>
        <taxon>Entomophthoromycotina</taxon>
        <taxon>Entomophthoromycetes</taxon>
        <taxon>Entomophthorales</taxon>
        <taxon>Ancylistaceae</taxon>
        <taxon>Conidiobolus</taxon>
    </lineage>
</organism>
<evidence type="ECO:0000313" key="3">
    <source>
        <dbReference type="Proteomes" id="UP000070444"/>
    </source>
</evidence>
<dbReference type="Proteomes" id="UP000070444">
    <property type="component" value="Unassembled WGS sequence"/>
</dbReference>
<evidence type="ECO:0000256" key="1">
    <source>
        <dbReference type="SAM" id="MobiDB-lite"/>
    </source>
</evidence>
<keyword evidence="3" id="KW-1185">Reference proteome</keyword>
<sequence length="444" mass="50439">MSLNVSSRSNLSNPSYNPNLIKYDKNLLKSNNLHLLSTKKFLKTYSYKSDETEEFISNVLSENWIDSVKQYNLENLGEFSNNLTPINFEDFKFQNLKERIKIIEIRNRKNSTQSSKTLNQIGSDNLFDKIDTTLEDSIDRSSSLKCSTRNSFTNTKPFSKKPVNNLSSESLKTQQKHASRYVFESKSKFSTTDYKKSVKNLHTEGKILETKISPPKPSTNFVNISINEIKKNSKILMNRPLYRVPKYGPLKLSSQELSPEIYSNKNKTKSVVETKSESPTSNSPLDHKFDPYSMLSKPKTNEPEIETNDHSSNLPSSSLKSFIAPPSSQPSNSRPTSYPQSNISSISTDTSKISINIDDNDRTALKLKYINKFKNNDNSKLSSELSCNNKTSLQDKMSVIFTDKPKPCLVLSDYSSSSSDSLNFTQDLPQFLKEVQSMLNFDKI</sequence>
<accession>A0A137PA02</accession>
<dbReference type="AlphaFoldDB" id="A0A137PA02"/>
<feature type="region of interest" description="Disordered" evidence="1">
    <location>
        <begin position="267"/>
        <end position="346"/>
    </location>
</feature>
<evidence type="ECO:0000313" key="2">
    <source>
        <dbReference type="EMBL" id="KXN71827.1"/>
    </source>
</evidence>